<gene>
    <name evidence="2" type="ORF">C2G38_2108267</name>
</gene>
<keyword evidence="1" id="KW-0472">Membrane</keyword>
<keyword evidence="3" id="KW-1185">Reference proteome</keyword>
<evidence type="ECO:0000256" key="1">
    <source>
        <dbReference type="SAM" id="Phobius"/>
    </source>
</evidence>
<dbReference type="Proteomes" id="UP000266673">
    <property type="component" value="Unassembled WGS sequence"/>
</dbReference>
<protein>
    <submittedName>
        <fullName evidence="2">Uncharacterized protein</fullName>
    </submittedName>
</protein>
<dbReference type="EMBL" id="QKWP01001356">
    <property type="protein sequence ID" value="RIB09590.1"/>
    <property type="molecule type" value="Genomic_DNA"/>
</dbReference>
<evidence type="ECO:0000313" key="3">
    <source>
        <dbReference type="Proteomes" id="UP000266673"/>
    </source>
</evidence>
<reference evidence="2 3" key="1">
    <citation type="submission" date="2018-06" db="EMBL/GenBank/DDBJ databases">
        <title>Comparative genomics reveals the genomic features of Rhizophagus irregularis, R. cerebriforme, R. diaphanum and Gigaspora rosea, and their symbiotic lifestyle signature.</title>
        <authorList>
            <person name="Morin E."/>
            <person name="San Clemente H."/>
            <person name="Chen E.C.H."/>
            <person name="De La Providencia I."/>
            <person name="Hainaut M."/>
            <person name="Kuo A."/>
            <person name="Kohler A."/>
            <person name="Murat C."/>
            <person name="Tang N."/>
            <person name="Roy S."/>
            <person name="Loubradou J."/>
            <person name="Henrissat B."/>
            <person name="Grigoriev I.V."/>
            <person name="Corradi N."/>
            <person name="Roux C."/>
            <person name="Martin F.M."/>
        </authorList>
    </citation>
    <scope>NUCLEOTIDE SEQUENCE [LARGE SCALE GENOMIC DNA]</scope>
    <source>
        <strain evidence="2 3">DAOM 194757</strain>
    </source>
</reference>
<feature type="non-terminal residue" evidence="2">
    <location>
        <position position="1"/>
    </location>
</feature>
<organism evidence="2 3">
    <name type="scientific">Gigaspora rosea</name>
    <dbReference type="NCBI Taxonomy" id="44941"/>
    <lineage>
        <taxon>Eukaryota</taxon>
        <taxon>Fungi</taxon>
        <taxon>Fungi incertae sedis</taxon>
        <taxon>Mucoromycota</taxon>
        <taxon>Glomeromycotina</taxon>
        <taxon>Glomeromycetes</taxon>
        <taxon>Diversisporales</taxon>
        <taxon>Gigasporaceae</taxon>
        <taxon>Gigaspora</taxon>
    </lineage>
</organism>
<dbReference type="AlphaFoldDB" id="A0A397UHC2"/>
<feature type="transmembrane region" description="Helical" evidence="1">
    <location>
        <begin position="20"/>
        <end position="48"/>
    </location>
</feature>
<comment type="caution">
    <text evidence="2">The sequence shown here is derived from an EMBL/GenBank/DDBJ whole genome shotgun (WGS) entry which is preliminary data.</text>
</comment>
<keyword evidence="1" id="KW-1133">Transmembrane helix</keyword>
<name>A0A397UHC2_9GLOM</name>
<sequence length="57" mass="6808">FFVTWNWHQVVVKSSADVIVGVMIFIGFWVIGYSLVFGFVEVCCMYLLHRDFFFLFF</sequence>
<accession>A0A397UHC2</accession>
<keyword evidence="1" id="KW-0812">Transmembrane</keyword>
<evidence type="ECO:0000313" key="2">
    <source>
        <dbReference type="EMBL" id="RIB09590.1"/>
    </source>
</evidence>
<proteinExistence type="predicted"/>